<dbReference type="AlphaFoldDB" id="A0A090GB01"/>
<reference evidence="1" key="1">
    <citation type="submission" date="2014-08" db="EMBL/GenBank/DDBJ databases">
        <title>DNA barcoding of Bradysia (Diptera: Sciaridae) for detection of the immature stages on agricultural crops.</title>
        <authorList>
            <person name="Shin S."/>
            <person name="Jung S."/>
            <person name="Heller K."/>
            <person name="Menzel F."/>
            <person name="Hong T.-K."/>
            <person name="Lee H."/>
            <person name="Lee S."/>
        </authorList>
    </citation>
    <scope>NUCLEOTIDE SEQUENCE</scope>
</reference>
<evidence type="ECO:0000313" key="4">
    <source>
        <dbReference type="Proteomes" id="UP000182888"/>
    </source>
</evidence>
<organism evidence="2 3">
    <name type="scientific">Mesorhizobium plurifarium</name>
    <dbReference type="NCBI Taxonomy" id="69974"/>
    <lineage>
        <taxon>Bacteria</taxon>
        <taxon>Pseudomonadati</taxon>
        <taxon>Pseudomonadota</taxon>
        <taxon>Alphaproteobacteria</taxon>
        <taxon>Hyphomicrobiales</taxon>
        <taxon>Phyllobacteriaceae</taxon>
        <taxon>Mesorhizobium</taxon>
    </lineage>
</organism>
<sequence length="57" mass="6504">MLRPAIQGTIRVCQSNQPDMAISCECFARPQQISRELVHGSRTIRRFFQTVNHCSAL</sequence>
<dbReference type="EMBL" id="CCNE01000045">
    <property type="protein sequence ID" value="CDX60947.1"/>
    <property type="molecule type" value="Genomic_DNA"/>
</dbReference>
<gene>
    <name evidence="1" type="ORF">MPL1032_30071</name>
    <name evidence="2" type="ORF">MPL3365_50045</name>
</gene>
<protein>
    <submittedName>
        <fullName evidence="2">Uncharacterized protein</fullName>
    </submittedName>
</protein>
<dbReference type="Proteomes" id="UP000046122">
    <property type="component" value="Unassembled WGS sequence"/>
</dbReference>
<reference evidence="4" key="3">
    <citation type="submission" date="2014-08" db="EMBL/GenBank/DDBJ databases">
        <authorList>
            <person name="Edwards T."/>
        </authorList>
    </citation>
    <scope>NUCLEOTIDE SEQUENCE [LARGE SCALE GENOMIC DNA]</scope>
</reference>
<evidence type="ECO:0000313" key="3">
    <source>
        <dbReference type="Proteomes" id="UP000046122"/>
    </source>
</evidence>
<evidence type="ECO:0000313" key="2">
    <source>
        <dbReference type="EMBL" id="CDX60947.1"/>
    </source>
</evidence>
<dbReference type="EMBL" id="CCND01000023">
    <property type="protein sequence ID" value="CDX60144.1"/>
    <property type="molecule type" value="Genomic_DNA"/>
</dbReference>
<reference evidence="2 3" key="2">
    <citation type="submission" date="2014-08" db="EMBL/GenBank/DDBJ databases">
        <authorList>
            <person name="Moulin Lionel"/>
        </authorList>
    </citation>
    <scope>NUCLEOTIDE SEQUENCE [LARGE SCALE GENOMIC DNA]</scope>
</reference>
<accession>A0A090GB01</accession>
<evidence type="ECO:0000313" key="1">
    <source>
        <dbReference type="EMBL" id="CDX60144.1"/>
    </source>
</evidence>
<proteinExistence type="predicted"/>
<dbReference type="Proteomes" id="UP000182888">
    <property type="component" value="Unassembled WGS sequence"/>
</dbReference>
<name>A0A090GB01_MESPL</name>